<name>A0AAN1XZA1_UNVUL</name>
<feature type="transmembrane region" description="Helical" evidence="7">
    <location>
        <begin position="61"/>
        <end position="88"/>
    </location>
</feature>
<feature type="domain" description="ABC transmembrane type-1" evidence="8">
    <location>
        <begin position="261"/>
        <end position="455"/>
    </location>
</feature>
<feature type="domain" description="ABC transmembrane type-1" evidence="8">
    <location>
        <begin position="13"/>
        <end position="192"/>
    </location>
</feature>
<evidence type="ECO:0000259" key="8">
    <source>
        <dbReference type="PROSITE" id="PS50928"/>
    </source>
</evidence>
<protein>
    <submittedName>
        <fullName evidence="9">Phosphonate ABC transporter, permease protein PhnE</fullName>
    </submittedName>
</protein>
<dbReference type="InterPro" id="IPR000515">
    <property type="entry name" value="MetI-like"/>
</dbReference>
<dbReference type="PROSITE" id="PS50928">
    <property type="entry name" value="ABC_TM1"/>
    <property type="match status" value="2"/>
</dbReference>
<dbReference type="InterPro" id="IPR035906">
    <property type="entry name" value="MetI-like_sf"/>
</dbReference>
<dbReference type="GO" id="GO:0055085">
    <property type="term" value="P:transmembrane transport"/>
    <property type="evidence" value="ECO:0007669"/>
    <property type="project" value="InterPro"/>
</dbReference>
<comment type="similarity">
    <text evidence="7">Belongs to the binding-protein-dependent transport system permease family.</text>
</comment>
<evidence type="ECO:0000256" key="6">
    <source>
        <dbReference type="ARBA" id="ARBA00023136"/>
    </source>
</evidence>
<feature type="transmembrane region" description="Helical" evidence="7">
    <location>
        <begin position="437"/>
        <end position="456"/>
    </location>
</feature>
<organism evidence="9 10">
    <name type="scientific">Vulcanimicrobium alpinum</name>
    <dbReference type="NCBI Taxonomy" id="3016050"/>
    <lineage>
        <taxon>Bacteria</taxon>
        <taxon>Bacillati</taxon>
        <taxon>Vulcanimicrobiota</taxon>
        <taxon>Vulcanimicrobiia</taxon>
        <taxon>Vulcanimicrobiales</taxon>
        <taxon>Vulcanimicrobiaceae</taxon>
        <taxon>Vulcanimicrobium</taxon>
    </lineage>
</organism>
<dbReference type="EMBL" id="AP025523">
    <property type="protein sequence ID" value="BDE08104.1"/>
    <property type="molecule type" value="Genomic_DNA"/>
</dbReference>
<keyword evidence="2 7" id="KW-0813">Transport</keyword>
<feature type="transmembrane region" description="Helical" evidence="7">
    <location>
        <begin position="370"/>
        <end position="393"/>
    </location>
</feature>
<dbReference type="SUPFAM" id="SSF161098">
    <property type="entry name" value="MetI-like"/>
    <property type="match status" value="2"/>
</dbReference>
<comment type="subcellular location">
    <subcellularLocation>
        <location evidence="1 7">Cell membrane</location>
        <topology evidence="1 7">Multi-pass membrane protein</topology>
    </subcellularLocation>
</comment>
<keyword evidence="10" id="KW-1185">Reference proteome</keyword>
<evidence type="ECO:0000256" key="5">
    <source>
        <dbReference type="ARBA" id="ARBA00022989"/>
    </source>
</evidence>
<proteinExistence type="inferred from homology"/>
<dbReference type="GO" id="GO:0005886">
    <property type="term" value="C:plasma membrane"/>
    <property type="evidence" value="ECO:0007669"/>
    <property type="project" value="UniProtKB-SubCell"/>
</dbReference>
<keyword evidence="5 7" id="KW-1133">Transmembrane helix</keyword>
<dbReference type="Gene3D" id="1.10.3720.10">
    <property type="entry name" value="MetI-like"/>
    <property type="match status" value="2"/>
</dbReference>
<sequence length="469" mass="47492">MSAAAFAYVRDAVLQTIGITCVSFLVALLAGLPLGILIAREDRLARGLSAFVAVVRAIPELVLAIVAVVAVGLGPLAGIVALGAHYAAVVAKLTAELLHSVRREPAEALRATGATSAAAYLVALVPPAWPGLVGFGAYAFESIVRAAVIVGVVGAGGLGSDLIQALNLADYRTFSLLLLALVGLVVGVDALSTRLRAGVSPRAIVPAFAAIVAVAAVSLMYGDAFQWNVVAGAPAHLAAFAAGALPPDLSGGVLVRAANGVLVSIGVALAGTALGVLLAMPFALASATPVARGWMRGTGWRPWSWLPEIPARGTLAVARATPPIALGLIGLTFVGLGPKAGIFALAIHTAGVLGKLLAESLEVAERGPAIALAATGATAASAIGVALIPSALPAMLTHALYRFEWNVRASTVLGMIGAGGLGQAIFESQQLMFYRPLLTYVLVAIVLVLAVDTLGARARTVLRLSTLTR</sequence>
<reference evidence="9 10" key="1">
    <citation type="journal article" date="2022" name="ISME Commun">
        <title>Vulcanimicrobium alpinus gen. nov. sp. nov., the first cultivated representative of the candidate phylum 'Eremiobacterota', is a metabolically versatile aerobic anoxygenic phototroph.</title>
        <authorList>
            <person name="Yabe S."/>
            <person name="Muto K."/>
            <person name="Abe K."/>
            <person name="Yokota A."/>
            <person name="Staudigel H."/>
            <person name="Tebo B.M."/>
        </authorList>
    </citation>
    <scope>NUCLEOTIDE SEQUENCE [LARGE SCALE GENOMIC DNA]</scope>
    <source>
        <strain evidence="9 10">WC8-2</strain>
    </source>
</reference>
<feature type="transmembrane region" description="Helical" evidence="7">
    <location>
        <begin position="12"/>
        <end position="40"/>
    </location>
</feature>
<evidence type="ECO:0000256" key="3">
    <source>
        <dbReference type="ARBA" id="ARBA00022475"/>
    </source>
</evidence>
<evidence type="ECO:0000256" key="4">
    <source>
        <dbReference type="ARBA" id="ARBA00022692"/>
    </source>
</evidence>
<evidence type="ECO:0000313" key="10">
    <source>
        <dbReference type="Proteomes" id="UP001317532"/>
    </source>
</evidence>
<feature type="transmembrane region" description="Helical" evidence="7">
    <location>
        <begin position="203"/>
        <end position="221"/>
    </location>
</feature>
<feature type="transmembrane region" description="Helical" evidence="7">
    <location>
        <begin position="257"/>
        <end position="284"/>
    </location>
</feature>
<dbReference type="PANTHER" id="PTHR30043:SF1">
    <property type="entry name" value="ABC TRANSPORT SYSTEM PERMEASE PROTEIN P69"/>
    <property type="match status" value="1"/>
</dbReference>
<dbReference type="AlphaFoldDB" id="A0AAN1XZA1"/>
<evidence type="ECO:0000256" key="7">
    <source>
        <dbReference type="RuleBase" id="RU363032"/>
    </source>
</evidence>
<keyword evidence="4 7" id="KW-0812">Transmembrane</keyword>
<evidence type="ECO:0000313" key="9">
    <source>
        <dbReference type="EMBL" id="BDE08104.1"/>
    </source>
</evidence>
<dbReference type="Pfam" id="PF00528">
    <property type="entry name" value="BPD_transp_1"/>
    <property type="match status" value="2"/>
</dbReference>
<keyword evidence="6 7" id="KW-0472">Membrane</keyword>
<dbReference type="Proteomes" id="UP001317532">
    <property type="component" value="Chromosome"/>
</dbReference>
<gene>
    <name evidence="9" type="primary">phnE</name>
    <name evidence="9" type="ORF">WPS_33800</name>
</gene>
<evidence type="ECO:0000256" key="1">
    <source>
        <dbReference type="ARBA" id="ARBA00004651"/>
    </source>
</evidence>
<keyword evidence="3" id="KW-1003">Cell membrane</keyword>
<accession>A0AAN1XZA1</accession>
<feature type="transmembrane region" description="Helical" evidence="7">
    <location>
        <begin position="405"/>
        <end position="425"/>
    </location>
</feature>
<dbReference type="RefSeq" id="WP_317995654.1">
    <property type="nucleotide sequence ID" value="NZ_AP025523.1"/>
</dbReference>
<evidence type="ECO:0000256" key="2">
    <source>
        <dbReference type="ARBA" id="ARBA00022448"/>
    </source>
</evidence>
<dbReference type="CDD" id="cd06261">
    <property type="entry name" value="TM_PBP2"/>
    <property type="match status" value="1"/>
</dbReference>
<feature type="transmembrane region" description="Helical" evidence="7">
    <location>
        <begin position="171"/>
        <end position="191"/>
    </location>
</feature>
<dbReference type="KEGG" id="vab:WPS_33800"/>
<dbReference type="PANTHER" id="PTHR30043">
    <property type="entry name" value="PHOSPHONATES TRANSPORT SYSTEM PERMEASE PROTEIN"/>
    <property type="match status" value="1"/>
</dbReference>
<feature type="transmembrane region" description="Helical" evidence="7">
    <location>
        <begin position="138"/>
        <end position="159"/>
    </location>
</feature>